<evidence type="ECO:0008006" key="4">
    <source>
        <dbReference type="Google" id="ProtNLM"/>
    </source>
</evidence>
<protein>
    <recommendedName>
        <fullName evidence="4">Integral membrane protein</fullName>
    </recommendedName>
</protein>
<sequence>MSDRASRPGPALGRRLVTAARAVLWAQAALLVSAGTAMAAFGERATGAEARVGAAMMFLAVYPFALAVAAVALAAAFRGRRASTRGWTAGYEVFLLLVTGPFVNHPSPGIAALGLCSILTTAFVVAVMASPAAAARFPVRTAEPLPASDDHLNAAG</sequence>
<accession>A0ABS3RD10</accession>
<proteinExistence type="predicted"/>
<evidence type="ECO:0000256" key="1">
    <source>
        <dbReference type="SAM" id="Phobius"/>
    </source>
</evidence>
<dbReference type="Proteomes" id="UP000666915">
    <property type="component" value="Unassembled WGS sequence"/>
</dbReference>
<reference evidence="2 3" key="1">
    <citation type="submission" date="2021-03" db="EMBL/GenBank/DDBJ databases">
        <authorList>
            <person name="Kanchanasin P."/>
            <person name="Saeng-In P."/>
            <person name="Phongsopitanun W."/>
            <person name="Yuki M."/>
            <person name="Kudo T."/>
            <person name="Ohkuma M."/>
            <person name="Tanasupawat S."/>
        </authorList>
    </citation>
    <scope>NUCLEOTIDE SEQUENCE [LARGE SCALE GENOMIC DNA]</scope>
    <source>
        <strain evidence="2 3">L46</strain>
    </source>
</reference>
<organism evidence="2 3">
    <name type="scientific">Actinomadura nitritigenes</name>
    <dbReference type="NCBI Taxonomy" id="134602"/>
    <lineage>
        <taxon>Bacteria</taxon>
        <taxon>Bacillati</taxon>
        <taxon>Actinomycetota</taxon>
        <taxon>Actinomycetes</taxon>
        <taxon>Streptosporangiales</taxon>
        <taxon>Thermomonosporaceae</taxon>
        <taxon>Actinomadura</taxon>
    </lineage>
</organism>
<feature type="transmembrane region" description="Helical" evidence="1">
    <location>
        <begin position="109"/>
        <end position="130"/>
    </location>
</feature>
<dbReference type="EMBL" id="JAGEOK010000041">
    <property type="protein sequence ID" value="MBO2444120.1"/>
    <property type="molecule type" value="Genomic_DNA"/>
</dbReference>
<evidence type="ECO:0000313" key="2">
    <source>
        <dbReference type="EMBL" id="MBO2444120.1"/>
    </source>
</evidence>
<feature type="transmembrane region" description="Helical" evidence="1">
    <location>
        <begin position="55"/>
        <end position="77"/>
    </location>
</feature>
<name>A0ABS3RD10_9ACTN</name>
<comment type="caution">
    <text evidence="2">The sequence shown here is derived from an EMBL/GenBank/DDBJ whole genome shotgun (WGS) entry which is preliminary data.</text>
</comment>
<feature type="transmembrane region" description="Helical" evidence="1">
    <location>
        <begin position="84"/>
        <end position="103"/>
    </location>
</feature>
<evidence type="ECO:0000313" key="3">
    <source>
        <dbReference type="Proteomes" id="UP000666915"/>
    </source>
</evidence>
<keyword evidence="3" id="KW-1185">Reference proteome</keyword>
<keyword evidence="1" id="KW-1133">Transmembrane helix</keyword>
<dbReference type="RefSeq" id="WP_208272420.1">
    <property type="nucleotide sequence ID" value="NZ_BAAAGM010000063.1"/>
</dbReference>
<gene>
    <name evidence="2" type="ORF">J4557_42030</name>
</gene>
<keyword evidence="1" id="KW-0472">Membrane</keyword>
<keyword evidence="1" id="KW-0812">Transmembrane</keyword>